<evidence type="ECO:0000256" key="1">
    <source>
        <dbReference type="SAM" id="MobiDB-lite"/>
    </source>
</evidence>
<evidence type="ECO:0000313" key="3">
    <source>
        <dbReference type="Proteomes" id="UP000814176"/>
    </source>
</evidence>
<dbReference type="RefSeq" id="XP_047778463.1">
    <property type="nucleotide sequence ID" value="XM_047920642.1"/>
</dbReference>
<reference evidence="2 3" key="1">
    <citation type="journal article" date="2021" name="Environ. Microbiol.">
        <title>Gene family expansions and transcriptome signatures uncover fungal adaptations to wood decay.</title>
        <authorList>
            <person name="Hage H."/>
            <person name="Miyauchi S."/>
            <person name="Viragh M."/>
            <person name="Drula E."/>
            <person name="Min B."/>
            <person name="Chaduli D."/>
            <person name="Navarro D."/>
            <person name="Favel A."/>
            <person name="Norest M."/>
            <person name="Lesage-Meessen L."/>
            <person name="Balint B."/>
            <person name="Merenyi Z."/>
            <person name="de Eugenio L."/>
            <person name="Morin E."/>
            <person name="Martinez A.T."/>
            <person name="Baldrian P."/>
            <person name="Stursova M."/>
            <person name="Martinez M.J."/>
            <person name="Novotny C."/>
            <person name="Magnuson J.K."/>
            <person name="Spatafora J.W."/>
            <person name="Maurice S."/>
            <person name="Pangilinan J."/>
            <person name="Andreopoulos W."/>
            <person name="LaButti K."/>
            <person name="Hundley H."/>
            <person name="Na H."/>
            <person name="Kuo A."/>
            <person name="Barry K."/>
            <person name="Lipzen A."/>
            <person name="Henrissat B."/>
            <person name="Riley R."/>
            <person name="Ahrendt S."/>
            <person name="Nagy L.G."/>
            <person name="Grigoriev I.V."/>
            <person name="Martin F."/>
            <person name="Rosso M.N."/>
        </authorList>
    </citation>
    <scope>NUCLEOTIDE SEQUENCE [LARGE SCALE GENOMIC DNA]</scope>
    <source>
        <strain evidence="2 3">CIRM-BRFM 1785</strain>
    </source>
</reference>
<organism evidence="2 3">
    <name type="scientific">Rhodofomes roseus</name>
    <dbReference type="NCBI Taxonomy" id="34475"/>
    <lineage>
        <taxon>Eukaryota</taxon>
        <taxon>Fungi</taxon>
        <taxon>Dikarya</taxon>
        <taxon>Basidiomycota</taxon>
        <taxon>Agaricomycotina</taxon>
        <taxon>Agaricomycetes</taxon>
        <taxon>Polyporales</taxon>
        <taxon>Rhodofomes</taxon>
    </lineage>
</organism>
<evidence type="ECO:0000313" key="2">
    <source>
        <dbReference type="EMBL" id="KAH9836178.1"/>
    </source>
</evidence>
<dbReference type="Proteomes" id="UP000814176">
    <property type="component" value="Unassembled WGS sequence"/>
</dbReference>
<dbReference type="GeneID" id="72001374"/>
<sequence>MVAVTSTPTPVQGAVGESDDDGSDSTGHGPAVRATNEALPDGTRSKYNAVFMPRLLELLGRLDNPWDLQRINPAAEMQRLWEELFPNHPLGYVMQPKTPVYVLTMQRVYNWRSDLGEAAINAVKKYWEDNQLFGTDERTACAAFHIGDSDPYLYGHVKTVKRGDKLVIEKHYQRFQHAIVMETLAEHLWIISKIPSHGNPCGALLLACAANAGARAMFYVRSIKRLDASAWDAILERSCALIRERSASGQRNAHDLDEADVDDSDAMYSDSESGSDTADHHPQTDPTASDDEQNVC</sequence>
<comment type="caution">
    <text evidence="2">The sequence shown here is derived from an EMBL/GenBank/DDBJ whole genome shotgun (WGS) entry which is preliminary data.</text>
</comment>
<feature type="region of interest" description="Disordered" evidence="1">
    <location>
        <begin position="250"/>
        <end position="296"/>
    </location>
</feature>
<proteinExistence type="predicted"/>
<name>A0ABQ8KEW7_9APHY</name>
<dbReference type="EMBL" id="JADCUA010000011">
    <property type="protein sequence ID" value="KAH9836178.1"/>
    <property type="molecule type" value="Genomic_DNA"/>
</dbReference>
<keyword evidence="3" id="KW-1185">Reference proteome</keyword>
<feature type="compositionally biased region" description="Polar residues" evidence="1">
    <location>
        <begin position="1"/>
        <end position="10"/>
    </location>
</feature>
<protein>
    <submittedName>
        <fullName evidence="2">Uncharacterized protein</fullName>
    </submittedName>
</protein>
<gene>
    <name evidence="2" type="ORF">C8Q71DRAFT_708861</name>
</gene>
<feature type="region of interest" description="Disordered" evidence="1">
    <location>
        <begin position="1"/>
        <end position="39"/>
    </location>
</feature>
<accession>A0ABQ8KEW7</accession>